<evidence type="ECO:0000313" key="3">
    <source>
        <dbReference type="Proteomes" id="UP000006882"/>
    </source>
</evidence>
<organism evidence="2 3">
    <name type="scientific">Prunus persica</name>
    <name type="common">Peach</name>
    <name type="synonym">Amygdalus persica</name>
    <dbReference type="NCBI Taxonomy" id="3760"/>
    <lineage>
        <taxon>Eukaryota</taxon>
        <taxon>Viridiplantae</taxon>
        <taxon>Streptophyta</taxon>
        <taxon>Embryophyta</taxon>
        <taxon>Tracheophyta</taxon>
        <taxon>Spermatophyta</taxon>
        <taxon>Magnoliopsida</taxon>
        <taxon>eudicotyledons</taxon>
        <taxon>Gunneridae</taxon>
        <taxon>Pentapetalae</taxon>
        <taxon>rosids</taxon>
        <taxon>fabids</taxon>
        <taxon>Rosales</taxon>
        <taxon>Rosaceae</taxon>
        <taxon>Amygdaloideae</taxon>
        <taxon>Amygdaleae</taxon>
        <taxon>Prunus</taxon>
    </lineage>
</organism>
<proteinExistence type="predicted"/>
<dbReference type="EMBL" id="CM007653">
    <property type="protein sequence ID" value="ONI15768.1"/>
    <property type="molecule type" value="Genomic_DNA"/>
</dbReference>
<gene>
    <name evidence="2" type="ORF">PRUPE_3G060200</name>
</gene>
<reference evidence="2 3" key="1">
    <citation type="journal article" date="2013" name="Nat. Genet.">
        <title>The high-quality draft genome of peach (Prunus persica) identifies unique patterns of genetic diversity, domestication and genome evolution.</title>
        <authorList>
            <consortium name="International Peach Genome Initiative"/>
            <person name="Verde I."/>
            <person name="Abbott A.G."/>
            <person name="Scalabrin S."/>
            <person name="Jung S."/>
            <person name="Shu S."/>
            <person name="Marroni F."/>
            <person name="Zhebentyayeva T."/>
            <person name="Dettori M.T."/>
            <person name="Grimwood J."/>
            <person name="Cattonaro F."/>
            <person name="Zuccolo A."/>
            <person name="Rossini L."/>
            <person name="Jenkins J."/>
            <person name="Vendramin E."/>
            <person name="Meisel L.A."/>
            <person name="Decroocq V."/>
            <person name="Sosinski B."/>
            <person name="Prochnik S."/>
            <person name="Mitros T."/>
            <person name="Policriti A."/>
            <person name="Cipriani G."/>
            <person name="Dondini L."/>
            <person name="Ficklin S."/>
            <person name="Goodstein D.M."/>
            <person name="Xuan P."/>
            <person name="Del Fabbro C."/>
            <person name="Aramini V."/>
            <person name="Copetti D."/>
            <person name="Gonzalez S."/>
            <person name="Horner D.S."/>
            <person name="Falchi R."/>
            <person name="Lucas S."/>
            <person name="Mica E."/>
            <person name="Maldonado J."/>
            <person name="Lazzari B."/>
            <person name="Bielenberg D."/>
            <person name="Pirona R."/>
            <person name="Miculan M."/>
            <person name="Barakat A."/>
            <person name="Testolin R."/>
            <person name="Stella A."/>
            <person name="Tartarini S."/>
            <person name="Tonutti P."/>
            <person name="Arus P."/>
            <person name="Orellana A."/>
            <person name="Wells C."/>
            <person name="Main D."/>
            <person name="Vizzotto G."/>
            <person name="Silva H."/>
            <person name="Salamini F."/>
            <person name="Schmutz J."/>
            <person name="Morgante M."/>
            <person name="Rokhsar D.S."/>
        </authorList>
    </citation>
    <scope>NUCLEOTIDE SEQUENCE [LARGE SCALE GENOMIC DNA]</scope>
    <source>
        <strain evidence="3">cv. Nemared</strain>
    </source>
</reference>
<dbReference type="Gramene" id="ONI15768">
    <property type="protein sequence ID" value="ONI15768"/>
    <property type="gene ID" value="PRUPE_3G060200"/>
</dbReference>
<protein>
    <recommendedName>
        <fullName evidence="4">Secreted protein</fullName>
    </recommendedName>
</protein>
<evidence type="ECO:0000256" key="1">
    <source>
        <dbReference type="SAM" id="SignalP"/>
    </source>
</evidence>
<evidence type="ECO:0008006" key="4">
    <source>
        <dbReference type="Google" id="ProtNLM"/>
    </source>
</evidence>
<accession>A0A251PW46</accession>
<keyword evidence="1" id="KW-0732">Signal</keyword>
<name>A0A251PW46_PRUPE</name>
<keyword evidence="3" id="KW-1185">Reference proteome</keyword>
<evidence type="ECO:0000313" key="2">
    <source>
        <dbReference type="EMBL" id="ONI15768.1"/>
    </source>
</evidence>
<feature type="signal peptide" evidence="1">
    <location>
        <begin position="1"/>
        <end position="19"/>
    </location>
</feature>
<dbReference type="AlphaFoldDB" id="A0A251PW46"/>
<feature type="chain" id="PRO_5013349747" description="Secreted protein" evidence="1">
    <location>
        <begin position="20"/>
        <end position="92"/>
    </location>
</feature>
<sequence>MGLLLFLSLHFFFQNFLFSSFSISSFSPSAQRSRPAQLSSARVHLLVAQLSSSSAIGACLPSSSTTHGRRVGGLWLWLWLAWLLGGVCCNDK</sequence>
<dbReference type="Proteomes" id="UP000006882">
    <property type="component" value="Chromosome G3"/>
</dbReference>